<gene>
    <name evidence="1" type="ORF">NDU88_000052</name>
</gene>
<comment type="caution">
    <text evidence="1">The sequence shown here is derived from an EMBL/GenBank/DDBJ whole genome shotgun (WGS) entry which is preliminary data.</text>
</comment>
<dbReference type="AlphaFoldDB" id="A0AAV7U6D4"/>
<reference evidence="1" key="1">
    <citation type="journal article" date="2022" name="bioRxiv">
        <title>Sequencing and chromosome-scale assembly of the giantPleurodeles waltlgenome.</title>
        <authorList>
            <person name="Brown T."/>
            <person name="Elewa A."/>
            <person name="Iarovenko S."/>
            <person name="Subramanian E."/>
            <person name="Araus A.J."/>
            <person name="Petzold A."/>
            <person name="Susuki M."/>
            <person name="Suzuki K.-i.T."/>
            <person name="Hayashi T."/>
            <person name="Toyoda A."/>
            <person name="Oliveira C."/>
            <person name="Osipova E."/>
            <person name="Leigh N.D."/>
            <person name="Simon A."/>
            <person name="Yun M.H."/>
        </authorList>
    </citation>
    <scope>NUCLEOTIDE SEQUENCE</scope>
    <source>
        <strain evidence="1">20211129_DDA</strain>
        <tissue evidence="1">Liver</tissue>
    </source>
</reference>
<evidence type="ECO:0000313" key="2">
    <source>
        <dbReference type="Proteomes" id="UP001066276"/>
    </source>
</evidence>
<evidence type="ECO:0000313" key="1">
    <source>
        <dbReference type="EMBL" id="KAJ1183227.1"/>
    </source>
</evidence>
<dbReference type="Proteomes" id="UP001066276">
    <property type="component" value="Chromosome 3_1"/>
</dbReference>
<sequence>MVVGLFGVAWPSRHQWRTRAEEALRLARLIRRHMGDRRPAEPGQRRGLELVPSDLVADGGKKAPGATEGWAARAAAQCRPGRASKWAQPDSDGRRICYRPRSQRQGVVPFWYLVLRNLAGAVANGVELEAVLEGPLCCRTAALVATVPWPDTSVQAEGVKGLWTAKAGGVSAGEQRSIDWNLQRP</sequence>
<protein>
    <submittedName>
        <fullName evidence="1">Uncharacterized protein</fullName>
    </submittedName>
</protein>
<dbReference type="EMBL" id="JANPWB010000005">
    <property type="protein sequence ID" value="KAJ1183227.1"/>
    <property type="molecule type" value="Genomic_DNA"/>
</dbReference>
<name>A0AAV7U6D4_PLEWA</name>
<keyword evidence="2" id="KW-1185">Reference proteome</keyword>
<organism evidence="1 2">
    <name type="scientific">Pleurodeles waltl</name>
    <name type="common">Iberian ribbed newt</name>
    <dbReference type="NCBI Taxonomy" id="8319"/>
    <lineage>
        <taxon>Eukaryota</taxon>
        <taxon>Metazoa</taxon>
        <taxon>Chordata</taxon>
        <taxon>Craniata</taxon>
        <taxon>Vertebrata</taxon>
        <taxon>Euteleostomi</taxon>
        <taxon>Amphibia</taxon>
        <taxon>Batrachia</taxon>
        <taxon>Caudata</taxon>
        <taxon>Salamandroidea</taxon>
        <taxon>Salamandridae</taxon>
        <taxon>Pleurodelinae</taxon>
        <taxon>Pleurodeles</taxon>
    </lineage>
</organism>
<accession>A0AAV7U6D4</accession>
<proteinExistence type="predicted"/>